<dbReference type="AlphaFoldDB" id="A0A0K2TBZ6"/>
<proteinExistence type="predicted"/>
<evidence type="ECO:0000313" key="1">
    <source>
        <dbReference type="EMBL" id="CDW23102.1"/>
    </source>
</evidence>
<protein>
    <submittedName>
        <fullName evidence="1">Uncharacterized protein</fullName>
    </submittedName>
</protein>
<reference evidence="1" key="1">
    <citation type="submission" date="2014-05" db="EMBL/GenBank/DDBJ databases">
        <authorList>
            <person name="Chronopoulou M."/>
        </authorList>
    </citation>
    <scope>NUCLEOTIDE SEQUENCE</scope>
    <source>
        <tissue evidence="1">Whole organism</tissue>
    </source>
</reference>
<name>A0A0K2TBZ6_LEPSM</name>
<organism evidence="1">
    <name type="scientific">Lepeophtheirus salmonis</name>
    <name type="common">Salmon louse</name>
    <name type="synonym">Caligus salmonis</name>
    <dbReference type="NCBI Taxonomy" id="72036"/>
    <lineage>
        <taxon>Eukaryota</taxon>
        <taxon>Metazoa</taxon>
        <taxon>Ecdysozoa</taxon>
        <taxon>Arthropoda</taxon>
        <taxon>Crustacea</taxon>
        <taxon>Multicrustacea</taxon>
        <taxon>Hexanauplia</taxon>
        <taxon>Copepoda</taxon>
        <taxon>Siphonostomatoida</taxon>
        <taxon>Caligidae</taxon>
        <taxon>Lepeophtheirus</taxon>
    </lineage>
</organism>
<sequence>MNVAFSTVLELWPKDESKIWTE</sequence>
<dbReference type="EMBL" id="HACA01005741">
    <property type="protein sequence ID" value="CDW23102.1"/>
    <property type="molecule type" value="Transcribed_RNA"/>
</dbReference>
<accession>A0A0K2TBZ6</accession>